<dbReference type="NCBIfam" id="TIGR00011">
    <property type="entry name" value="YbaK_EbsC"/>
    <property type="match status" value="1"/>
</dbReference>
<keyword evidence="7" id="KW-1185">Reference proteome</keyword>
<keyword evidence="3 4" id="KW-0456">Lyase</keyword>
<dbReference type="InterPro" id="IPR004369">
    <property type="entry name" value="Prolyl-tRNA_editing_YbaK/EbsC"/>
</dbReference>
<dbReference type="Pfam" id="PF04073">
    <property type="entry name" value="tRNA_edit"/>
    <property type="match status" value="1"/>
</dbReference>
<dbReference type="PANTHER" id="PTHR30411">
    <property type="entry name" value="CYTOPLASMIC PROTEIN"/>
    <property type="match status" value="1"/>
</dbReference>
<organism evidence="6 7">
    <name type="scientific">Megasphaera micronuciformis F0359</name>
    <dbReference type="NCBI Taxonomy" id="706434"/>
    <lineage>
        <taxon>Bacteria</taxon>
        <taxon>Bacillati</taxon>
        <taxon>Bacillota</taxon>
        <taxon>Negativicutes</taxon>
        <taxon>Veillonellales</taxon>
        <taxon>Veillonellaceae</taxon>
        <taxon>Megasphaera</taxon>
    </lineage>
</organism>
<dbReference type="Proteomes" id="UP000003195">
    <property type="component" value="Unassembled WGS sequence"/>
</dbReference>
<comment type="similarity">
    <text evidence="1 4">Belongs to the prolyl-tRNA editing family. YbaK/EbsC subfamily.</text>
</comment>
<keyword evidence="2 4" id="KW-0648">Protein biosynthesis</keyword>
<dbReference type="GO" id="GO:0006412">
    <property type="term" value="P:translation"/>
    <property type="evidence" value="ECO:0007669"/>
    <property type="project" value="UniProtKB-KW"/>
</dbReference>
<dbReference type="EMBL" id="AECS01000010">
    <property type="protein sequence ID" value="EFQ04794.1"/>
    <property type="molecule type" value="Genomic_DNA"/>
</dbReference>
<evidence type="ECO:0000256" key="4">
    <source>
        <dbReference type="PIRNR" id="PIRNR006181"/>
    </source>
</evidence>
<dbReference type="RefSeq" id="WP_006941075.1">
    <property type="nucleotide sequence ID" value="NZ_GL538184.1"/>
</dbReference>
<evidence type="ECO:0000256" key="2">
    <source>
        <dbReference type="ARBA" id="ARBA00022917"/>
    </source>
</evidence>
<dbReference type="GO" id="GO:0002161">
    <property type="term" value="F:aminoacyl-tRNA deacylase activity"/>
    <property type="evidence" value="ECO:0007669"/>
    <property type="project" value="InterPro"/>
</dbReference>
<reference evidence="6 7" key="1">
    <citation type="submission" date="2010-08" db="EMBL/GenBank/DDBJ databases">
        <authorList>
            <person name="Weinstock G."/>
            <person name="Sodergren E."/>
            <person name="Clifton S."/>
            <person name="Fulton L."/>
            <person name="Fulton B."/>
            <person name="Courtney L."/>
            <person name="Fronick C."/>
            <person name="Harrison M."/>
            <person name="Strong C."/>
            <person name="Farmer C."/>
            <person name="Delahaunty K."/>
            <person name="Markovic C."/>
            <person name="Hall O."/>
            <person name="Minx P."/>
            <person name="Tomlinson C."/>
            <person name="Mitreva M."/>
            <person name="Hou S."/>
            <person name="Chen J."/>
            <person name="Wollam A."/>
            <person name="Pepin K.H."/>
            <person name="Johnson M."/>
            <person name="Bhonagiri V."/>
            <person name="Zhang X."/>
            <person name="Suruliraj S."/>
            <person name="Warren W."/>
            <person name="Chinwalla A."/>
            <person name="Mardis E.R."/>
            <person name="Wilson R.K."/>
        </authorList>
    </citation>
    <scope>NUCLEOTIDE SEQUENCE [LARGE SCALE GENOMIC DNA]</scope>
    <source>
        <strain evidence="6 7">F0359</strain>
    </source>
</reference>
<dbReference type="AlphaFoldDB" id="E2ZA32"/>
<dbReference type="EC" id="4.2.-.-" evidence="4"/>
<evidence type="ECO:0000313" key="7">
    <source>
        <dbReference type="Proteomes" id="UP000003195"/>
    </source>
</evidence>
<dbReference type="CDD" id="cd00002">
    <property type="entry name" value="YbaK_deacylase"/>
    <property type="match status" value="1"/>
</dbReference>
<dbReference type="GO" id="GO:0016829">
    <property type="term" value="F:lyase activity"/>
    <property type="evidence" value="ECO:0007669"/>
    <property type="project" value="UniProtKB-KW"/>
</dbReference>
<feature type="domain" description="YbaK/aminoacyl-tRNA synthetase-associated" evidence="5">
    <location>
        <begin position="37"/>
        <end position="149"/>
    </location>
</feature>
<evidence type="ECO:0000256" key="1">
    <source>
        <dbReference type="ARBA" id="ARBA00009798"/>
    </source>
</evidence>
<dbReference type="eggNOG" id="COG2606">
    <property type="taxonomic scope" value="Bacteria"/>
</dbReference>
<dbReference type="OrthoDB" id="9809296at2"/>
<dbReference type="InterPro" id="IPR036754">
    <property type="entry name" value="YbaK/aa-tRNA-synt-asso_dom_sf"/>
</dbReference>
<gene>
    <name evidence="6" type="ORF">HMPREF9429_00290</name>
</gene>
<protein>
    <recommendedName>
        <fullName evidence="4">Cys-tRNA(Pro)/Cys-tRNA(Cys) deacylase</fullName>
        <ecNumber evidence="4">4.2.-.-</ecNumber>
    </recommendedName>
</protein>
<sequence length="171" mass="18805">MSKTKKTNAMRILDKNHILYDIKTYEYTEEDLSGIHAAAEVGMPPDKVFKTLVGRGNVTGPVVFCIPVHKELDLKKAAHVSGNKNVHLIHVKELSDLTGYIRGGCSPIGMKKLFPTYIDETALSIDIFSISAGQRGLQILATPKDIIKLIDARTADLTMSDIILTDGRVRS</sequence>
<dbReference type="InterPro" id="IPR007214">
    <property type="entry name" value="YbaK/aa-tRNA-synth-assoc-dom"/>
</dbReference>
<name>E2ZA32_9FIRM</name>
<dbReference type="PANTHER" id="PTHR30411:SF0">
    <property type="entry name" value="CYS-TRNA(PRO)_CYS-TRNA(CYS) DEACYLASE YBAK"/>
    <property type="match status" value="1"/>
</dbReference>
<dbReference type="STRING" id="706434.HMPREF9429_00290"/>
<evidence type="ECO:0000256" key="3">
    <source>
        <dbReference type="ARBA" id="ARBA00023239"/>
    </source>
</evidence>
<evidence type="ECO:0000313" key="6">
    <source>
        <dbReference type="EMBL" id="EFQ04794.1"/>
    </source>
</evidence>
<dbReference type="Gene3D" id="3.90.960.10">
    <property type="entry name" value="YbaK/aminoacyl-tRNA synthetase-associated domain"/>
    <property type="match status" value="1"/>
</dbReference>
<comment type="caution">
    <text evidence="6">The sequence shown here is derived from an EMBL/GenBank/DDBJ whole genome shotgun (WGS) entry which is preliminary data.</text>
</comment>
<dbReference type="HOGENOM" id="CLU_094875_3_0_9"/>
<accession>E2ZA32</accession>
<evidence type="ECO:0000259" key="5">
    <source>
        <dbReference type="Pfam" id="PF04073"/>
    </source>
</evidence>
<dbReference type="PIRSF" id="PIRSF006181">
    <property type="entry name" value="EbsC_YbaK"/>
    <property type="match status" value="1"/>
</dbReference>
<proteinExistence type="inferred from homology"/>
<dbReference type="SUPFAM" id="SSF55826">
    <property type="entry name" value="YbaK/ProRS associated domain"/>
    <property type="match status" value="1"/>
</dbReference>